<keyword evidence="1" id="KW-1185">Reference proteome</keyword>
<reference evidence="2" key="1">
    <citation type="submission" date="2022-11" db="UniProtKB">
        <authorList>
            <consortium name="WormBaseParasite"/>
        </authorList>
    </citation>
    <scope>IDENTIFICATION</scope>
</reference>
<evidence type="ECO:0000313" key="1">
    <source>
        <dbReference type="Proteomes" id="UP000887564"/>
    </source>
</evidence>
<accession>A0A914S355</accession>
<organism evidence="1 2">
    <name type="scientific">Parascaris equorum</name>
    <name type="common">Equine roundworm</name>
    <dbReference type="NCBI Taxonomy" id="6256"/>
    <lineage>
        <taxon>Eukaryota</taxon>
        <taxon>Metazoa</taxon>
        <taxon>Ecdysozoa</taxon>
        <taxon>Nematoda</taxon>
        <taxon>Chromadorea</taxon>
        <taxon>Rhabditida</taxon>
        <taxon>Spirurina</taxon>
        <taxon>Ascaridomorpha</taxon>
        <taxon>Ascaridoidea</taxon>
        <taxon>Ascarididae</taxon>
        <taxon>Parascaris</taxon>
    </lineage>
</organism>
<sequence>MHGGGLCQIPFSERHCSSVHLAGVKNVELHSEMIAVFRLFILSSFDSMLKELRKDEMFSIGSSSGMKALIEGKCAARLKEHLNAKRTFSLNTAS</sequence>
<name>A0A914S355_PAREQ</name>
<proteinExistence type="predicted"/>
<dbReference type="Proteomes" id="UP000887564">
    <property type="component" value="Unplaced"/>
</dbReference>
<dbReference type="AlphaFoldDB" id="A0A914S355"/>
<evidence type="ECO:0000313" key="2">
    <source>
        <dbReference type="WBParaSite" id="PEQ_0001322001-mRNA-1"/>
    </source>
</evidence>
<protein>
    <submittedName>
        <fullName evidence="2">Uncharacterized protein</fullName>
    </submittedName>
</protein>
<dbReference type="WBParaSite" id="PEQ_0001322001-mRNA-1">
    <property type="protein sequence ID" value="PEQ_0001322001-mRNA-1"/>
    <property type="gene ID" value="PEQ_0001322001"/>
</dbReference>